<evidence type="ECO:0000313" key="2">
    <source>
        <dbReference type="EMBL" id="TKW58998.1"/>
    </source>
</evidence>
<reference evidence="2 3" key="1">
    <citation type="journal article" date="2019" name="PLoS ONE">
        <title>Comparative genome analysis indicates high evolutionary potential of pathogenicity genes in Colletotrichum tanaceti.</title>
        <authorList>
            <person name="Lelwala R.V."/>
            <person name="Korhonen P.K."/>
            <person name="Young N.D."/>
            <person name="Scott J.B."/>
            <person name="Ades P.A."/>
            <person name="Gasser R.B."/>
            <person name="Taylor P.W.J."/>
        </authorList>
    </citation>
    <scope>NUCLEOTIDE SEQUENCE [LARGE SCALE GENOMIC DNA]</scope>
    <source>
        <strain evidence="2">BRIP57314</strain>
    </source>
</reference>
<keyword evidence="1" id="KW-1133">Transmembrane helix</keyword>
<proteinExistence type="predicted"/>
<dbReference type="AlphaFoldDB" id="A0A4U6XT13"/>
<evidence type="ECO:0000256" key="1">
    <source>
        <dbReference type="SAM" id="Phobius"/>
    </source>
</evidence>
<keyword evidence="1" id="KW-0472">Membrane</keyword>
<comment type="caution">
    <text evidence="2">The sequence shown here is derived from an EMBL/GenBank/DDBJ whole genome shotgun (WGS) entry which is preliminary data.</text>
</comment>
<gene>
    <name evidence="2" type="ORF">CTA1_11604</name>
</gene>
<feature type="transmembrane region" description="Helical" evidence="1">
    <location>
        <begin position="12"/>
        <end position="31"/>
    </location>
</feature>
<protein>
    <submittedName>
        <fullName evidence="2">Uncharacterized protein</fullName>
    </submittedName>
</protein>
<evidence type="ECO:0000313" key="3">
    <source>
        <dbReference type="Proteomes" id="UP000310108"/>
    </source>
</evidence>
<accession>A0A4U6XT13</accession>
<dbReference type="Proteomes" id="UP000310108">
    <property type="component" value="Unassembled WGS sequence"/>
</dbReference>
<name>A0A4U6XT13_9PEZI</name>
<keyword evidence="3" id="KW-1185">Reference proteome</keyword>
<organism evidence="2 3">
    <name type="scientific">Colletotrichum tanaceti</name>
    <dbReference type="NCBI Taxonomy" id="1306861"/>
    <lineage>
        <taxon>Eukaryota</taxon>
        <taxon>Fungi</taxon>
        <taxon>Dikarya</taxon>
        <taxon>Ascomycota</taxon>
        <taxon>Pezizomycotina</taxon>
        <taxon>Sordariomycetes</taxon>
        <taxon>Hypocreomycetidae</taxon>
        <taxon>Glomerellales</taxon>
        <taxon>Glomerellaceae</taxon>
        <taxon>Colletotrichum</taxon>
        <taxon>Colletotrichum destructivum species complex</taxon>
    </lineage>
</organism>
<dbReference type="EMBL" id="PJEX01000015">
    <property type="protein sequence ID" value="TKW58998.1"/>
    <property type="molecule type" value="Genomic_DNA"/>
</dbReference>
<keyword evidence="1" id="KW-0812">Transmembrane</keyword>
<sequence length="95" mass="10586">MARLLPRPIDPPVNVTIMLPITLILVLINAVSIHRDYLKCDNCCSFQAGAHTQQERFQAISAVLILTGWVDMMYEVAEQTCPLLDSPQVASNHQP</sequence>